<dbReference type="GO" id="GO:0050821">
    <property type="term" value="P:protein stabilization"/>
    <property type="evidence" value="ECO:0007669"/>
    <property type="project" value="TreeGrafter"/>
</dbReference>
<dbReference type="FunCoup" id="C5DJT8">
    <property type="interactions" value="110"/>
</dbReference>
<evidence type="ECO:0000259" key="6">
    <source>
        <dbReference type="PROSITE" id="PS51501"/>
    </source>
</evidence>
<dbReference type="Pfam" id="PF05180">
    <property type="entry name" value="zf-DNL"/>
    <property type="match status" value="1"/>
</dbReference>
<dbReference type="EMBL" id="CU928170">
    <property type="protein sequence ID" value="CAR24577.1"/>
    <property type="molecule type" value="Genomic_DNA"/>
</dbReference>
<dbReference type="GeneID" id="8293250"/>
<dbReference type="PANTHER" id="PTHR20922">
    <property type="entry name" value="DNL-TYPE ZINC FINGER PROTEIN"/>
    <property type="match status" value="1"/>
</dbReference>
<dbReference type="KEGG" id="lth:KLTH0F19052g"/>
<dbReference type="GO" id="GO:0051087">
    <property type="term" value="F:protein-folding chaperone binding"/>
    <property type="evidence" value="ECO:0007669"/>
    <property type="project" value="TreeGrafter"/>
</dbReference>
<keyword evidence="3" id="KW-0862">Zinc</keyword>
<dbReference type="InParanoid" id="C5DJT8"/>
<keyword evidence="2 4" id="KW-0863">Zinc-finger</keyword>
<feature type="region of interest" description="Disordered" evidence="5">
    <location>
        <begin position="158"/>
        <end position="180"/>
    </location>
</feature>
<evidence type="ECO:0000256" key="2">
    <source>
        <dbReference type="ARBA" id="ARBA00022771"/>
    </source>
</evidence>
<dbReference type="eggNOG" id="KOG3277">
    <property type="taxonomic scope" value="Eukaryota"/>
</dbReference>
<dbReference type="OrthoDB" id="512667at2759"/>
<keyword evidence="8" id="KW-1185">Reference proteome</keyword>
<sequence length="180" mass="20069">MLRTFSRRLFAPGSRIFCSSLVQPRSLPLMGASRLISSKAILKNEQKKNADKTKLGTLKVDKPQLMIAFTCKKCNNRSSHTMSKQAYTKGTVLIQCPGCKSRHLIADHLKIFSDDHITVEDIMNAKGESVSSTTDDLAFEDIPEKLKSVIGHYAKNAPSEMKQKLDNESVHALPHKNETN</sequence>
<dbReference type="InterPro" id="IPR007853">
    <property type="entry name" value="Znf_DNL-typ"/>
</dbReference>
<dbReference type="GO" id="GO:0006457">
    <property type="term" value="P:protein folding"/>
    <property type="evidence" value="ECO:0007669"/>
    <property type="project" value="TreeGrafter"/>
</dbReference>
<evidence type="ECO:0000256" key="5">
    <source>
        <dbReference type="SAM" id="MobiDB-lite"/>
    </source>
</evidence>
<dbReference type="GO" id="GO:0030150">
    <property type="term" value="P:protein import into mitochondrial matrix"/>
    <property type="evidence" value="ECO:0007669"/>
    <property type="project" value="TreeGrafter"/>
</dbReference>
<dbReference type="Proteomes" id="UP000002036">
    <property type="component" value="Chromosome F"/>
</dbReference>
<dbReference type="GO" id="GO:0008270">
    <property type="term" value="F:zinc ion binding"/>
    <property type="evidence" value="ECO:0007669"/>
    <property type="project" value="UniProtKB-KW"/>
</dbReference>
<evidence type="ECO:0000256" key="1">
    <source>
        <dbReference type="ARBA" id="ARBA00022723"/>
    </source>
</evidence>
<name>C5DJT8_LACTC</name>
<feature type="domain" description="DNL-type" evidence="6">
    <location>
        <begin position="60"/>
        <end position="155"/>
    </location>
</feature>
<dbReference type="PROSITE" id="PS51501">
    <property type="entry name" value="ZF_DNL"/>
    <property type="match status" value="1"/>
</dbReference>
<accession>C5DJT8</accession>
<evidence type="ECO:0000256" key="4">
    <source>
        <dbReference type="PROSITE-ProRule" id="PRU00834"/>
    </source>
</evidence>
<gene>
    <name evidence="7" type="ordered locus">KLTH0F19052g</name>
</gene>
<evidence type="ECO:0000313" key="8">
    <source>
        <dbReference type="Proteomes" id="UP000002036"/>
    </source>
</evidence>
<evidence type="ECO:0000313" key="7">
    <source>
        <dbReference type="EMBL" id="CAR24577.1"/>
    </source>
</evidence>
<organism evidence="7 8">
    <name type="scientific">Lachancea thermotolerans (strain ATCC 56472 / CBS 6340 / NRRL Y-8284)</name>
    <name type="common">Yeast</name>
    <name type="synonym">Kluyveromyces thermotolerans</name>
    <dbReference type="NCBI Taxonomy" id="559295"/>
    <lineage>
        <taxon>Eukaryota</taxon>
        <taxon>Fungi</taxon>
        <taxon>Dikarya</taxon>
        <taxon>Ascomycota</taxon>
        <taxon>Saccharomycotina</taxon>
        <taxon>Saccharomycetes</taxon>
        <taxon>Saccharomycetales</taxon>
        <taxon>Saccharomycetaceae</taxon>
        <taxon>Lachancea</taxon>
    </lineage>
</organism>
<dbReference type="RefSeq" id="XP_002555014.1">
    <property type="nucleotide sequence ID" value="XM_002554968.1"/>
</dbReference>
<dbReference type="GO" id="GO:0005739">
    <property type="term" value="C:mitochondrion"/>
    <property type="evidence" value="ECO:0007669"/>
    <property type="project" value="TreeGrafter"/>
</dbReference>
<dbReference type="HOGENOM" id="CLU_093902_1_0_1"/>
<evidence type="ECO:0000256" key="3">
    <source>
        <dbReference type="ARBA" id="ARBA00022833"/>
    </source>
</evidence>
<reference evidence="7 8" key="1">
    <citation type="journal article" date="2009" name="Genome Res.">
        <title>Comparative genomics of protoploid Saccharomycetaceae.</title>
        <authorList>
            <consortium name="The Genolevures Consortium"/>
            <person name="Souciet J.-L."/>
            <person name="Dujon B."/>
            <person name="Gaillardin C."/>
            <person name="Johnston M."/>
            <person name="Baret P.V."/>
            <person name="Cliften P."/>
            <person name="Sherman D.J."/>
            <person name="Weissenbach J."/>
            <person name="Westhof E."/>
            <person name="Wincker P."/>
            <person name="Jubin C."/>
            <person name="Poulain J."/>
            <person name="Barbe V."/>
            <person name="Segurens B."/>
            <person name="Artiguenave F."/>
            <person name="Anthouard V."/>
            <person name="Vacherie B."/>
            <person name="Val M.-E."/>
            <person name="Fulton R.S."/>
            <person name="Minx P."/>
            <person name="Wilson R."/>
            <person name="Durrens P."/>
            <person name="Jean G."/>
            <person name="Marck C."/>
            <person name="Martin T."/>
            <person name="Nikolski M."/>
            <person name="Rolland T."/>
            <person name="Seret M.-L."/>
            <person name="Casaregola S."/>
            <person name="Despons L."/>
            <person name="Fairhead C."/>
            <person name="Fischer G."/>
            <person name="Lafontaine I."/>
            <person name="Leh V."/>
            <person name="Lemaire M."/>
            <person name="de Montigny J."/>
            <person name="Neuveglise C."/>
            <person name="Thierry A."/>
            <person name="Blanc-Lenfle I."/>
            <person name="Bleykasten C."/>
            <person name="Diffels J."/>
            <person name="Fritsch E."/>
            <person name="Frangeul L."/>
            <person name="Goeffon A."/>
            <person name="Jauniaux N."/>
            <person name="Kachouri-Lafond R."/>
            <person name="Payen C."/>
            <person name="Potier S."/>
            <person name="Pribylova L."/>
            <person name="Ozanne C."/>
            <person name="Richard G.-F."/>
            <person name="Sacerdot C."/>
            <person name="Straub M.-L."/>
            <person name="Talla E."/>
        </authorList>
    </citation>
    <scope>NUCLEOTIDE SEQUENCE [LARGE SCALE GENOMIC DNA]</scope>
    <source>
        <strain evidence="8">ATCC 56472 / CBS 6340 / NRRL Y-8284</strain>
    </source>
</reference>
<dbReference type="STRING" id="559295.C5DJT8"/>
<protein>
    <submittedName>
        <fullName evidence="7">KLTH0F19052p</fullName>
    </submittedName>
</protein>
<feature type="compositionally biased region" description="Basic and acidic residues" evidence="5">
    <location>
        <begin position="161"/>
        <end position="180"/>
    </location>
</feature>
<dbReference type="InterPro" id="IPR024158">
    <property type="entry name" value="Mt_import_TIM15"/>
</dbReference>
<dbReference type="OMA" id="NDNHITI"/>
<dbReference type="PANTHER" id="PTHR20922:SF13">
    <property type="entry name" value="DNL-TYPE ZINC FINGER PROTEIN"/>
    <property type="match status" value="1"/>
</dbReference>
<proteinExistence type="predicted"/>
<dbReference type="AlphaFoldDB" id="C5DJT8"/>
<keyword evidence="1" id="KW-0479">Metal-binding</keyword>